<sequence>MAKILSGKQIVDKEFISVEGISQRMKDSIGDIEDTFSCCIWGDSSNGKTSFTLELVANLQVLGDVLYLGYEEGHGKSFKKGLERSSVDLNKISVVDHCEFDELVEILNRRFSAKIVVIDSIQYSDFTLKNYKLLKRQFMFGRAKNARKIFIFISHATGKKPDGTVAGKIAYDANVKVYVKNFIAFVGSRFGTKQNYVIYEAGARDRWGDKYDDVTCVIGTKKTKKTIKKPKAKTNAKAIPTATPNEPNA</sequence>
<evidence type="ECO:0000313" key="3">
    <source>
        <dbReference type="Proteomes" id="UP001595907"/>
    </source>
</evidence>
<feature type="compositionally biased region" description="Low complexity" evidence="1">
    <location>
        <begin position="235"/>
        <end position="249"/>
    </location>
</feature>
<keyword evidence="3" id="KW-1185">Reference proteome</keyword>
<protein>
    <recommendedName>
        <fullName evidence="4">AAA+ ATPase domain-containing protein</fullName>
    </recommendedName>
</protein>
<evidence type="ECO:0000256" key="1">
    <source>
        <dbReference type="SAM" id="MobiDB-lite"/>
    </source>
</evidence>
<dbReference type="Gene3D" id="3.40.50.300">
    <property type="entry name" value="P-loop containing nucleotide triphosphate hydrolases"/>
    <property type="match status" value="1"/>
</dbReference>
<reference evidence="3" key="1">
    <citation type="journal article" date="2019" name="Int. J. Syst. Evol. Microbiol.">
        <title>The Global Catalogue of Microorganisms (GCM) 10K type strain sequencing project: providing services to taxonomists for standard genome sequencing and annotation.</title>
        <authorList>
            <consortium name="The Broad Institute Genomics Platform"/>
            <consortium name="The Broad Institute Genome Sequencing Center for Infectious Disease"/>
            <person name="Wu L."/>
            <person name="Ma J."/>
        </authorList>
    </citation>
    <scope>NUCLEOTIDE SEQUENCE [LARGE SCALE GENOMIC DNA]</scope>
    <source>
        <strain evidence="3">CECT 8289</strain>
    </source>
</reference>
<organism evidence="2 3">
    <name type="scientific">Ferruginibacter yonginensis</name>
    <dbReference type="NCBI Taxonomy" id="1310416"/>
    <lineage>
        <taxon>Bacteria</taxon>
        <taxon>Pseudomonadati</taxon>
        <taxon>Bacteroidota</taxon>
        <taxon>Chitinophagia</taxon>
        <taxon>Chitinophagales</taxon>
        <taxon>Chitinophagaceae</taxon>
        <taxon>Ferruginibacter</taxon>
    </lineage>
</organism>
<evidence type="ECO:0008006" key="4">
    <source>
        <dbReference type="Google" id="ProtNLM"/>
    </source>
</evidence>
<accession>A0ABV8QQG8</accession>
<feature type="region of interest" description="Disordered" evidence="1">
    <location>
        <begin position="229"/>
        <end position="249"/>
    </location>
</feature>
<proteinExistence type="predicted"/>
<dbReference type="SUPFAM" id="SSF52540">
    <property type="entry name" value="P-loop containing nucleoside triphosphate hydrolases"/>
    <property type="match status" value="1"/>
</dbReference>
<dbReference type="EMBL" id="JBHSCZ010000001">
    <property type="protein sequence ID" value="MFC4262441.1"/>
    <property type="molecule type" value="Genomic_DNA"/>
</dbReference>
<dbReference type="InterPro" id="IPR027417">
    <property type="entry name" value="P-loop_NTPase"/>
</dbReference>
<dbReference type="Proteomes" id="UP001595907">
    <property type="component" value="Unassembled WGS sequence"/>
</dbReference>
<gene>
    <name evidence="2" type="ORF">ACFOWM_06115</name>
</gene>
<evidence type="ECO:0000313" key="2">
    <source>
        <dbReference type="EMBL" id="MFC4262441.1"/>
    </source>
</evidence>
<comment type="caution">
    <text evidence="2">The sequence shown here is derived from an EMBL/GenBank/DDBJ whole genome shotgun (WGS) entry which is preliminary data.</text>
</comment>
<name>A0ABV8QQG8_9BACT</name>
<dbReference type="RefSeq" id="WP_379707850.1">
    <property type="nucleotide sequence ID" value="NZ_JBHSCZ010000001.1"/>
</dbReference>